<accession>A0ABU1QVB1</accession>
<dbReference type="Proteomes" id="UP001264980">
    <property type="component" value="Unassembled WGS sequence"/>
</dbReference>
<name>A0ABU1QVB1_9BACT</name>
<protein>
    <submittedName>
        <fullName evidence="1">Uncharacterized protein</fullName>
    </submittedName>
</protein>
<keyword evidence="2" id="KW-1185">Reference proteome</keyword>
<organism evidence="1 2">
    <name type="scientific">Dyadobacter fermentans</name>
    <dbReference type="NCBI Taxonomy" id="94254"/>
    <lineage>
        <taxon>Bacteria</taxon>
        <taxon>Pseudomonadati</taxon>
        <taxon>Bacteroidota</taxon>
        <taxon>Cytophagia</taxon>
        <taxon>Cytophagales</taxon>
        <taxon>Spirosomataceae</taxon>
        <taxon>Dyadobacter</taxon>
    </lineage>
</organism>
<proteinExistence type="predicted"/>
<sequence length="62" mass="6855">MVRKKVRNVVTGIEGVTTGSATSGTIDFIGGEKAWHVLTNLVDEQGRSILMCTNPKFWEFID</sequence>
<reference evidence="1 2" key="1">
    <citation type="submission" date="2023-07" db="EMBL/GenBank/DDBJ databases">
        <title>Sorghum-associated microbial communities from plants grown in Nebraska, USA.</title>
        <authorList>
            <person name="Schachtman D."/>
        </authorList>
    </citation>
    <scope>NUCLEOTIDE SEQUENCE [LARGE SCALE GENOMIC DNA]</scope>
    <source>
        <strain evidence="1 2">BE57</strain>
    </source>
</reference>
<evidence type="ECO:0000313" key="2">
    <source>
        <dbReference type="Proteomes" id="UP001264980"/>
    </source>
</evidence>
<evidence type="ECO:0000313" key="1">
    <source>
        <dbReference type="EMBL" id="MDR6804609.1"/>
    </source>
</evidence>
<dbReference type="RefSeq" id="WP_309981890.1">
    <property type="nucleotide sequence ID" value="NZ_JAVDTI010000002.1"/>
</dbReference>
<comment type="caution">
    <text evidence="1">The sequence shown here is derived from an EMBL/GenBank/DDBJ whole genome shotgun (WGS) entry which is preliminary data.</text>
</comment>
<gene>
    <name evidence="1" type="ORF">J2W84_001655</name>
</gene>
<dbReference type="EMBL" id="JAVDTI010000002">
    <property type="protein sequence ID" value="MDR6804609.1"/>
    <property type="molecule type" value="Genomic_DNA"/>
</dbReference>